<dbReference type="EMBL" id="LAZR01043736">
    <property type="protein sequence ID" value="KKL06369.1"/>
    <property type="molecule type" value="Genomic_DNA"/>
</dbReference>
<dbReference type="InterPro" id="IPR009875">
    <property type="entry name" value="PilZ_domain"/>
</dbReference>
<organism evidence="2">
    <name type="scientific">marine sediment metagenome</name>
    <dbReference type="NCBI Taxonomy" id="412755"/>
    <lineage>
        <taxon>unclassified sequences</taxon>
        <taxon>metagenomes</taxon>
        <taxon>ecological metagenomes</taxon>
    </lineage>
</organism>
<gene>
    <name evidence="2" type="ORF">LCGC14_2596740</name>
</gene>
<dbReference type="SUPFAM" id="SSF141371">
    <property type="entry name" value="PilZ domain-like"/>
    <property type="match status" value="1"/>
</dbReference>
<comment type="caution">
    <text evidence="2">The sequence shown here is derived from an EMBL/GenBank/DDBJ whole genome shotgun (WGS) entry which is preliminary data.</text>
</comment>
<name>A0A0F9A9Y9_9ZZZZ</name>
<dbReference type="GO" id="GO:0035438">
    <property type="term" value="F:cyclic-di-GMP binding"/>
    <property type="evidence" value="ECO:0007669"/>
    <property type="project" value="InterPro"/>
</dbReference>
<evidence type="ECO:0000313" key="2">
    <source>
        <dbReference type="EMBL" id="KKL06369.1"/>
    </source>
</evidence>
<sequence>VKAEGVVYYSVAFQEDEPQKHHEKYEGQIVDISPDGICISTRHEFELGSKVQFSITKYYKGIYTGIVRRCVRYSDDKCHVGLEVSFK</sequence>
<reference evidence="2" key="1">
    <citation type="journal article" date="2015" name="Nature">
        <title>Complex archaea that bridge the gap between prokaryotes and eukaryotes.</title>
        <authorList>
            <person name="Spang A."/>
            <person name="Saw J.H."/>
            <person name="Jorgensen S.L."/>
            <person name="Zaremba-Niedzwiedzka K."/>
            <person name="Martijn J."/>
            <person name="Lind A.E."/>
            <person name="van Eijk R."/>
            <person name="Schleper C."/>
            <person name="Guy L."/>
            <person name="Ettema T.J."/>
        </authorList>
    </citation>
    <scope>NUCLEOTIDE SEQUENCE</scope>
</reference>
<dbReference type="AlphaFoldDB" id="A0A0F9A9Y9"/>
<proteinExistence type="predicted"/>
<accession>A0A0F9A9Y9</accession>
<protein>
    <recommendedName>
        <fullName evidence="1">PilZ domain-containing protein</fullName>
    </recommendedName>
</protein>
<feature type="domain" description="PilZ" evidence="1">
    <location>
        <begin position="21"/>
        <end position="83"/>
    </location>
</feature>
<dbReference type="Pfam" id="PF07238">
    <property type="entry name" value="PilZ"/>
    <property type="match status" value="1"/>
</dbReference>
<evidence type="ECO:0000259" key="1">
    <source>
        <dbReference type="Pfam" id="PF07238"/>
    </source>
</evidence>
<feature type="non-terminal residue" evidence="2">
    <location>
        <position position="1"/>
    </location>
</feature>